<dbReference type="Pfam" id="PF04082">
    <property type="entry name" value="Fungal_trans"/>
    <property type="match status" value="1"/>
</dbReference>
<dbReference type="OrthoDB" id="103819at2759"/>
<dbReference type="SMART" id="SM00906">
    <property type="entry name" value="Fungal_trans"/>
    <property type="match status" value="1"/>
</dbReference>
<dbReference type="GO" id="GO:0000981">
    <property type="term" value="F:DNA-binding transcription factor activity, RNA polymerase II-specific"/>
    <property type="evidence" value="ECO:0007669"/>
    <property type="project" value="InterPro"/>
</dbReference>
<feature type="domain" description="Zn(2)-C6 fungal-type" evidence="4">
    <location>
        <begin position="60"/>
        <end position="89"/>
    </location>
</feature>
<name>A0A8K0T532_9PEZI</name>
<proteinExistence type="predicted"/>
<dbReference type="CDD" id="cd12148">
    <property type="entry name" value="fungal_TF_MHR"/>
    <property type="match status" value="1"/>
</dbReference>
<protein>
    <recommendedName>
        <fullName evidence="4">Zn(2)-C6 fungal-type domain-containing protein</fullName>
    </recommendedName>
</protein>
<dbReference type="PROSITE" id="PS00463">
    <property type="entry name" value="ZN2_CY6_FUNGAL_1"/>
    <property type="match status" value="1"/>
</dbReference>
<evidence type="ECO:0000259" key="4">
    <source>
        <dbReference type="PROSITE" id="PS50048"/>
    </source>
</evidence>
<dbReference type="InterPro" id="IPR050987">
    <property type="entry name" value="AtrR-like"/>
</dbReference>
<dbReference type="InterPro" id="IPR036864">
    <property type="entry name" value="Zn2-C6_fun-type_DNA-bd_sf"/>
</dbReference>
<sequence>MTRKPEPPDNPTAVPETHMSLSGAETTPDDEGTTLEDDACSDNEDKTGILDGNAVPEKVACDRCRRRKIKCDRVHPCTQCIRARSQCSYPVVQKRAKRQRVLVSSLYESRIEHISQKIDDLARLMEGMSMGKSPLTPSSNREQTYQTPEEKTQSSKSLASENQAMESSLLSQAVVATTFLEEAVRLSGEENTPETSKALKAALETLQAVVKSQKRRSSPEEEGIPFVALLPPGATTRDLPVPPIDKVMACLRMAQDHASSPLSCWSQLKMYGDFTLYLIKVCSPGPATNAELIIAFMGLYSLFAECAAVAASKASREDLYEQAQLCQNGLEAMLSNLGFHIPTTFDYVLAMYLATLYCFQRGKIFAAWGFISKAALLAQALGLHLPPPATDPPEDRNRKTSLFWSVYVLERSVALCLVRSSIIRDRDIMIPRPGPSSITSSIASHGLPDSVNSARLYGLIYDEIYSPKALVQPPTVRLARIHEIAAEWRDVLVSNAQHWVALSMHMKGQPGAAMIDFSARAAAVGDHLVLTAIYRAAPGHTPASASTECTEAARITLNGHTECLRMLMDADPRSAMIKMWVNGALLLLPFIPFNIVFCNVVETGNLSDLESLKELVKAMTLLAEKPEYAGCARQLQVFRALHTVATRYVEVMASRGFSGGMPMDGGSISRVPTSGVYMGSEPGANQFPGEDFSSAPSVPDTIQNWSSLGGMELDPFGTQLGSWFLESGDMMDYLGGQNVP</sequence>
<keyword evidence="1" id="KW-0479">Metal-binding</keyword>
<dbReference type="Pfam" id="PF00172">
    <property type="entry name" value="Zn_clus"/>
    <property type="match status" value="1"/>
</dbReference>
<dbReference type="GO" id="GO:0008270">
    <property type="term" value="F:zinc ion binding"/>
    <property type="evidence" value="ECO:0007669"/>
    <property type="project" value="InterPro"/>
</dbReference>
<dbReference type="InterPro" id="IPR007219">
    <property type="entry name" value="XnlR_reg_dom"/>
</dbReference>
<dbReference type="SUPFAM" id="SSF57701">
    <property type="entry name" value="Zn2/Cys6 DNA-binding domain"/>
    <property type="match status" value="1"/>
</dbReference>
<dbReference type="PANTHER" id="PTHR46910">
    <property type="entry name" value="TRANSCRIPTION FACTOR PDR1"/>
    <property type="match status" value="1"/>
</dbReference>
<evidence type="ECO:0000256" key="1">
    <source>
        <dbReference type="ARBA" id="ARBA00022723"/>
    </source>
</evidence>
<dbReference type="Proteomes" id="UP000813385">
    <property type="component" value="Unassembled WGS sequence"/>
</dbReference>
<feature type="compositionally biased region" description="Polar residues" evidence="3">
    <location>
        <begin position="154"/>
        <end position="163"/>
    </location>
</feature>
<keyword evidence="2" id="KW-0539">Nucleus</keyword>
<reference evidence="5" key="1">
    <citation type="journal article" date="2021" name="Nat. Commun.">
        <title>Genetic determinants of endophytism in the Arabidopsis root mycobiome.</title>
        <authorList>
            <person name="Mesny F."/>
            <person name="Miyauchi S."/>
            <person name="Thiergart T."/>
            <person name="Pickel B."/>
            <person name="Atanasova L."/>
            <person name="Karlsson M."/>
            <person name="Huettel B."/>
            <person name="Barry K.W."/>
            <person name="Haridas S."/>
            <person name="Chen C."/>
            <person name="Bauer D."/>
            <person name="Andreopoulos W."/>
            <person name="Pangilinan J."/>
            <person name="LaButti K."/>
            <person name="Riley R."/>
            <person name="Lipzen A."/>
            <person name="Clum A."/>
            <person name="Drula E."/>
            <person name="Henrissat B."/>
            <person name="Kohler A."/>
            <person name="Grigoriev I.V."/>
            <person name="Martin F.M."/>
            <person name="Hacquard S."/>
        </authorList>
    </citation>
    <scope>NUCLEOTIDE SEQUENCE</scope>
    <source>
        <strain evidence="5">MPI-CAGE-AT-0016</strain>
    </source>
</reference>
<feature type="compositionally biased region" description="Polar residues" evidence="3">
    <location>
        <begin position="135"/>
        <end position="147"/>
    </location>
</feature>
<dbReference type="Gene3D" id="4.10.240.10">
    <property type="entry name" value="Zn(2)-C6 fungal-type DNA-binding domain"/>
    <property type="match status" value="1"/>
</dbReference>
<dbReference type="AlphaFoldDB" id="A0A8K0T532"/>
<dbReference type="CDD" id="cd00067">
    <property type="entry name" value="GAL4"/>
    <property type="match status" value="1"/>
</dbReference>
<keyword evidence="6" id="KW-1185">Reference proteome</keyword>
<dbReference type="InterPro" id="IPR001138">
    <property type="entry name" value="Zn2Cys6_DnaBD"/>
</dbReference>
<dbReference type="PANTHER" id="PTHR46910:SF5">
    <property type="entry name" value="ZN(II)2CYS6 TRANSCRIPTION FACTOR (EUROFUNG)"/>
    <property type="match status" value="1"/>
</dbReference>
<organism evidence="5 6">
    <name type="scientific">Plectosphaerella cucumerina</name>
    <dbReference type="NCBI Taxonomy" id="40658"/>
    <lineage>
        <taxon>Eukaryota</taxon>
        <taxon>Fungi</taxon>
        <taxon>Dikarya</taxon>
        <taxon>Ascomycota</taxon>
        <taxon>Pezizomycotina</taxon>
        <taxon>Sordariomycetes</taxon>
        <taxon>Hypocreomycetidae</taxon>
        <taxon>Glomerellales</taxon>
        <taxon>Plectosphaerellaceae</taxon>
        <taxon>Plectosphaerella</taxon>
    </lineage>
</organism>
<dbReference type="EMBL" id="JAGPXD010000005">
    <property type="protein sequence ID" value="KAH7353367.1"/>
    <property type="molecule type" value="Genomic_DNA"/>
</dbReference>
<evidence type="ECO:0000313" key="6">
    <source>
        <dbReference type="Proteomes" id="UP000813385"/>
    </source>
</evidence>
<evidence type="ECO:0000256" key="3">
    <source>
        <dbReference type="SAM" id="MobiDB-lite"/>
    </source>
</evidence>
<evidence type="ECO:0000256" key="2">
    <source>
        <dbReference type="ARBA" id="ARBA00023242"/>
    </source>
</evidence>
<feature type="region of interest" description="Disordered" evidence="3">
    <location>
        <begin position="1"/>
        <end position="47"/>
    </location>
</feature>
<gene>
    <name evidence="5" type="ORF">B0T11DRAFT_286703</name>
</gene>
<accession>A0A8K0T532</accession>
<feature type="region of interest" description="Disordered" evidence="3">
    <location>
        <begin position="129"/>
        <end position="163"/>
    </location>
</feature>
<feature type="compositionally biased region" description="Acidic residues" evidence="3">
    <location>
        <begin position="27"/>
        <end position="42"/>
    </location>
</feature>
<evidence type="ECO:0000313" key="5">
    <source>
        <dbReference type="EMBL" id="KAH7353367.1"/>
    </source>
</evidence>
<dbReference type="GO" id="GO:0003677">
    <property type="term" value="F:DNA binding"/>
    <property type="evidence" value="ECO:0007669"/>
    <property type="project" value="InterPro"/>
</dbReference>
<dbReference type="SMART" id="SM00066">
    <property type="entry name" value="GAL4"/>
    <property type="match status" value="1"/>
</dbReference>
<dbReference type="PROSITE" id="PS50048">
    <property type="entry name" value="ZN2_CY6_FUNGAL_2"/>
    <property type="match status" value="1"/>
</dbReference>
<dbReference type="GO" id="GO:0006351">
    <property type="term" value="P:DNA-templated transcription"/>
    <property type="evidence" value="ECO:0007669"/>
    <property type="project" value="InterPro"/>
</dbReference>
<comment type="caution">
    <text evidence="5">The sequence shown here is derived from an EMBL/GenBank/DDBJ whole genome shotgun (WGS) entry which is preliminary data.</text>
</comment>